<dbReference type="InterPro" id="IPR009241">
    <property type="entry name" value="HigB-like"/>
</dbReference>
<dbReference type="Pfam" id="PF05973">
    <property type="entry name" value="Gp49"/>
    <property type="match status" value="1"/>
</dbReference>
<dbReference type="EMBL" id="SMBX01000002">
    <property type="protein sequence ID" value="TCV01379.1"/>
    <property type="molecule type" value="Genomic_DNA"/>
</dbReference>
<name>A0A4R3VCT6_9BURK</name>
<keyword evidence="2" id="KW-1185">Reference proteome</keyword>
<accession>A0A4R3VCT6</accession>
<organism evidence="1 2">
    <name type="scientific">Paracandidimonas soli</name>
    <dbReference type="NCBI Taxonomy" id="1917182"/>
    <lineage>
        <taxon>Bacteria</taxon>
        <taxon>Pseudomonadati</taxon>
        <taxon>Pseudomonadota</taxon>
        <taxon>Betaproteobacteria</taxon>
        <taxon>Burkholderiales</taxon>
        <taxon>Alcaligenaceae</taxon>
        <taxon>Paracandidimonas</taxon>
    </lineage>
</organism>
<protein>
    <submittedName>
        <fullName evidence="1">Putative addiction module killer protein</fullName>
    </submittedName>
</protein>
<comment type="caution">
    <text evidence="1">The sequence shown here is derived from an EMBL/GenBank/DDBJ whole genome shotgun (WGS) entry which is preliminary data.</text>
</comment>
<reference evidence="1 2" key="1">
    <citation type="submission" date="2019-03" db="EMBL/GenBank/DDBJ databases">
        <title>Genomic Encyclopedia of Type Strains, Phase IV (KMG-IV): sequencing the most valuable type-strain genomes for metagenomic binning, comparative biology and taxonomic classification.</title>
        <authorList>
            <person name="Goeker M."/>
        </authorList>
    </citation>
    <scope>NUCLEOTIDE SEQUENCE [LARGE SCALE GENOMIC DNA]</scope>
    <source>
        <strain evidence="1 2">DSM 100048</strain>
    </source>
</reference>
<dbReference type="PANTHER" id="PTHR41791">
    <property type="entry name" value="SSL7039 PROTEIN"/>
    <property type="match status" value="1"/>
</dbReference>
<sequence>MDTITHMNTINRTDLFTAWLAGLKDLKAKARIVIRIRQVSLGNFGDVKPVGEGVWEMRVHFGPGYRLYYAREGRVVYLLLNGGDKSTQKQDIKTAIAMWKKIQEEQS</sequence>
<dbReference type="NCBIfam" id="TIGR02683">
    <property type="entry name" value="upstrm_HI1419"/>
    <property type="match status" value="1"/>
</dbReference>
<evidence type="ECO:0000313" key="2">
    <source>
        <dbReference type="Proteomes" id="UP000294692"/>
    </source>
</evidence>
<dbReference type="AlphaFoldDB" id="A0A4R3VCT6"/>
<evidence type="ECO:0000313" key="1">
    <source>
        <dbReference type="EMBL" id="TCV01379.1"/>
    </source>
</evidence>
<dbReference type="InterPro" id="IPR014056">
    <property type="entry name" value="TypeIITA-like_toxin_pred"/>
</dbReference>
<dbReference type="PANTHER" id="PTHR41791:SF1">
    <property type="entry name" value="SSL7039 PROTEIN"/>
    <property type="match status" value="1"/>
</dbReference>
<proteinExistence type="predicted"/>
<dbReference type="Proteomes" id="UP000294692">
    <property type="component" value="Unassembled WGS sequence"/>
</dbReference>
<dbReference type="PIRSF" id="PIRSF028744">
    <property type="entry name" value="Addict_mod_HI1419"/>
    <property type="match status" value="1"/>
</dbReference>
<gene>
    <name evidence="1" type="ORF">EV686_10289</name>
</gene>